<evidence type="ECO:0000259" key="2">
    <source>
        <dbReference type="Pfam" id="PF19762"/>
    </source>
</evidence>
<feature type="transmembrane region" description="Helical" evidence="1">
    <location>
        <begin position="6"/>
        <end position="25"/>
    </location>
</feature>
<feature type="domain" description="DUF6249" evidence="2">
    <location>
        <begin position="5"/>
        <end position="114"/>
    </location>
</feature>
<dbReference type="InterPro" id="IPR046216">
    <property type="entry name" value="DUF6249"/>
</dbReference>
<keyword evidence="1" id="KW-1133">Transmembrane helix</keyword>
<evidence type="ECO:0000313" key="4">
    <source>
        <dbReference type="Proteomes" id="UP001214043"/>
    </source>
</evidence>
<proteinExistence type="predicted"/>
<gene>
    <name evidence="3" type="ORF">PUV54_06830</name>
</gene>
<evidence type="ECO:0000256" key="1">
    <source>
        <dbReference type="SAM" id="Phobius"/>
    </source>
</evidence>
<feature type="transmembrane region" description="Helical" evidence="1">
    <location>
        <begin position="93"/>
        <end position="116"/>
    </location>
</feature>
<dbReference type="AlphaFoldDB" id="A0AAE9ZE44"/>
<keyword evidence="1" id="KW-0812">Transmembrane</keyword>
<reference evidence="3" key="1">
    <citation type="submission" date="2023-02" db="EMBL/GenBank/DDBJ databases">
        <title>Genome sequence of Hyphococcus flavus.</title>
        <authorList>
            <person name="Rong J.-C."/>
            <person name="Zhao Q."/>
            <person name="Yi M."/>
            <person name="Wu J.-Y."/>
        </authorList>
    </citation>
    <scope>NUCLEOTIDE SEQUENCE</scope>
    <source>
        <strain evidence="3">MCCC 1K03223</strain>
    </source>
</reference>
<protein>
    <submittedName>
        <fullName evidence="3">DUF6249 domain-containing protein</fullName>
    </submittedName>
</protein>
<dbReference type="KEGG" id="hfl:PUV54_06830"/>
<accession>A0AAE9ZE44</accession>
<dbReference type="Proteomes" id="UP001214043">
    <property type="component" value="Chromosome"/>
</dbReference>
<dbReference type="RefSeq" id="WP_274494865.1">
    <property type="nucleotide sequence ID" value="NZ_CP118166.1"/>
</dbReference>
<feature type="transmembrane region" description="Helical" evidence="1">
    <location>
        <begin position="69"/>
        <end position="87"/>
    </location>
</feature>
<sequence>MEVAIIVPLIVFASIVLIVAMPFYFRHRNRRVIYEAIRISVEKTGEADPKLISAITHDSIGANADLRRGILLMALAAALGVIGYFAGGEFLDLPLWSVAFLPGLIGAAYIGLHFFVPREPTV</sequence>
<dbReference type="Pfam" id="PF19762">
    <property type="entry name" value="DUF6249"/>
    <property type="match status" value="1"/>
</dbReference>
<evidence type="ECO:0000313" key="3">
    <source>
        <dbReference type="EMBL" id="WDI32911.1"/>
    </source>
</evidence>
<organism evidence="3 4">
    <name type="scientific">Hyphococcus flavus</name>
    <dbReference type="NCBI Taxonomy" id="1866326"/>
    <lineage>
        <taxon>Bacteria</taxon>
        <taxon>Pseudomonadati</taxon>
        <taxon>Pseudomonadota</taxon>
        <taxon>Alphaproteobacteria</taxon>
        <taxon>Parvularculales</taxon>
        <taxon>Parvularculaceae</taxon>
        <taxon>Hyphococcus</taxon>
    </lineage>
</organism>
<name>A0AAE9ZE44_9PROT</name>
<keyword evidence="4" id="KW-1185">Reference proteome</keyword>
<dbReference type="EMBL" id="CP118166">
    <property type="protein sequence ID" value="WDI32911.1"/>
    <property type="molecule type" value="Genomic_DNA"/>
</dbReference>
<keyword evidence="1" id="KW-0472">Membrane</keyword>